<gene>
    <name evidence="1" type="ORF">MNBD_BACTEROID04-83</name>
</gene>
<proteinExistence type="predicted"/>
<dbReference type="PROSITE" id="PS51257">
    <property type="entry name" value="PROKAR_LIPOPROTEIN"/>
    <property type="match status" value="1"/>
</dbReference>
<protein>
    <submittedName>
        <fullName evidence="1">Uncharacterized protein</fullName>
    </submittedName>
</protein>
<reference evidence="1" key="1">
    <citation type="submission" date="2018-06" db="EMBL/GenBank/DDBJ databases">
        <authorList>
            <person name="Zhirakovskaya E."/>
        </authorList>
    </citation>
    <scope>NUCLEOTIDE SEQUENCE</scope>
</reference>
<evidence type="ECO:0000313" key="1">
    <source>
        <dbReference type="EMBL" id="VAW26413.1"/>
    </source>
</evidence>
<sequence>MKKSFLNIFFITISLILFSACKSTKKGCGLTSDAQKIEQPTVNKITVLRDV</sequence>
<dbReference type="AlphaFoldDB" id="A0A3B0UDM6"/>
<name>A0A3B0UDM6_9ZZZZ</name>
<organism evidence="1">
    <name type="scientific">hydrothermal vent metagenome</name>
    <dbReference type="NCBI Taxonomy" id="652676"/>
    <lineage>
        <taxon>unclassified sequences</taxon>
        <taxon>metagenomes</taxon>
        <taxon>ecological metagenomes</taxon>
    </lineage>
</organism>
<accession>A0A3B0UDM6</accession>
<dbReference type="EMBL" id="UOER01000591">
    <property type="protein sequence ID" value="VAW26413.1"/>
    <property type="molecule type" value="Genomic_DNA"/>
</dbReference>